<accession>A0A1F5BVE4</accession>
<evidence type="ECO:0000313" key="3">
    <source>
        <dbReference type="Proteomes" id="UP000176650"/>
    </source>
</evidence>
<comment type="caution">
    <text evidence="2">The sequence shown here is derived from an EMBL/GenBank/DDBJ whole genome shotgun (WGS) entry which is preliminary data.</text>
</comment>
<dbReference type="STRING" id="1797298.A2988_03710"/>
<feature type="domain" description="Thymidylate kinase-like" evidence="1">
    <location>
        <begin position="5"/>
        <end position="181"/>
    </location>
</feature>
<dbReference type="SUPFAM" id="SSF52540">
    <property type="entry name" value="P-loop containing nucleoside triphosphate hydrolases"/>
    <property type="match status" value="1"/>
</dbReference>
<dbReference type="InterPro" id="IPR027417">
    <property type="entry name" value="P-loop_NTPase"/>
</dbReference>
<name>A0A1F5BVE4_9BACT</name>
<dbReference type="AlphaFoldDB" id="A0A1F5BVE4"/>
<reference evidence="2 3" key="1">
    <citation type="journal article" date="2016" name="Nat. Commun.">
        <title>Thousands of microbial genomes shed light on interconnected biogeochemical processes in an aquifer system.</title>
        <authorList>
            <person name="Anantharaman K."/>
            <person name="Brown C.T."/>
            <person name="Hug L.A."/>
            <person name="Sharon I."/>
            <person name="Castelle C.J."/>
            <person name="Probst A.J."/>
            <person name="Thomas B.C."/>
            <person name="Singh A."/>
            <person name="Wilkins M.J."/>
            <person name="Karaoz U."/>
            <person name="Brodie E.L."/>
            <person name="Williams K.H."/>
            <person name="Hubbard S.S."/>
            <person name="Banfield J.F."/>
        </authorList>
    </citation>
    <scope>NUCLEOTIDE SEQUENCE [LARGE SCALE GENOMIC DNA]</scope>
</reference>
<dbReference type="Proteomes" id="UP000176650">
    <property type="component" value="Unassembled WGS sequence"/>
</dbReference>
<dbReference type="InterPro" id="IPR039430">
    <property type="entry name" value="Thymidylate_kin-like_dom"/>
</dbReference>
<sequence>MLVLFEGMPGSGKTTQMREVKHALEKLGHAVLVPNTKNKFIRQLERVIKQRKLSFVSPLRELILWKIKELQDANLRSVVARTPRDTIILFDSHGGRSVAYSQCTLKEYRFGKEMWGPFFQKFLQGDLTIFLAVDHQTAKRRKPHAPTVRVPGFFREVERNYRKLAKEHRWHVIDTAKHSREETARIIMERILAALKTAHSGKAKK</sequence>
<dbReference type="Pfam" id="PF02223">
    <property type="entry name" value="Thymidylate_kin"/>
    <property type="match status" value="1"/>
</dbReference>
<dbReference type="EMBL" id="MEYS01000001">
    <property type="protein sequence ID" value="OGD34584.1"/>
    <property type="molecule type" value="Genomic_DNA"/>
</dbReference>
<dbReference type="Gene3D" id="3.40.50.300">
    <property type="entry name" value="P-loop containing nucleotide triphosphate hydrolases"/>
    <property type="match status" value="1"/>
</dbReference>
<evidence type="ECO:0000313" key="2">
    <source>
        <dbReference type="EMBL" id="OGD34584.1"/>
    </source>
</evidence>
<organism evidence="2 3">
    <name type="scientific">Candidatus Azambacteria bacterium RIFCSPLOWO2_01_FULL_46_25</name>
    <dbReference type="NCBI Taxonomy" id="1797298"/>
    <lineage>
        <taxon>Bacteria</taxon>
        <taxon>Candidatus Azamiibacteriota</taxon>
    </lineage>
</organism>
<protein>
    <recommendedName>
        <fullName evidence="1">Thymidylate kinase-like domain-containing protein</fullName>
    </recommendedName>
</protein>
<proteinExistence type="predicted"/>
<gene>
    <name evidence="2" type="ORF">A2988_03710</name>
</gene>
<evidence type="ECO:0000259" key="1">
    <source>
        <dbReference type="Pfam" id="PF02223"/>
    </source>
</evidence>